<evidence type="ECO:0000256" key="10">
    <source>
        <dbReference type="ARBA" id="ARBA00022801"/>
    </source>
</evidence>
<evidence type="ECO:0000256" key="20">
    <source>
        <dbReference type="SAM" id="SignalP"/>
    </source>
</evidence>
<dbReference type="GO" id="GO:0005576">
    <property type="term" value="C:extracellular region"/>
    <property type="evidence" value="ECO:0007669"/>
    <property type="project" value="TreeGrafter"/>
</dbReference>
<sequence>MLWMIALALLLAACASATLPNHNTALYGFAYGIDPTHCPSLQEVEGNLAKVKPFVNVSQGLQLMLGLWVNNNPSVFAAQKQALVHLVSTSNVDNVIGVSVGSESLYRGEVDSNTLAGYITETKQALASAGKSIPVSTADVYYKFEAPVIQAVDYLMMNAFPYWEGVAISSAADTLFNHINYVKSIAQGKEVVVSETGWPSAGPNFQSAQSGVAQQAQYLSQVSCRAQQTGTKIFWFEANDEPWKGANTVESHWGLWDVNGQWRTNYHFGC</sequence>
<evidence type="ECO:0000256" key="16">
    <source>
        <dbReference type="ARBA" id="ARBA00037649"/>
    </source>
</evidence>
<keyword evidence="6" id="KW-1003">Cell membrane</keyword>
<keyword evidence="12" id="KW-0325">Glycoprotein</keyword>
<evidence type="ECO:0000313" key="21">
    <source>
        <dbReference type="EMBL" id="OZJ06259.1"/>
    </source>
</evidence>
<keyword evidence="11" id="KW-0472">Membrane</keyword>
<feature type="chain" id="PRO_5012966827" description="glucan endo-1,3-beta-D-glucosidase" evidence="20">
    <location>
        <begin position="18"/>
        <end position="270"/>
    </location>
</feature>
<dbReference type="InterPro" id="IPR000490">
    <property type="entry name" value="Glyco_hydro_17"/>
</dbReference>
<dbReference type="GO" id="GO:0042973">
    <property type="term" value="F:glucan endo-1,3-beta-D-glucosidase activity"/>
    <property type="evidence" value="ECO:0007669"/>
    <property type="project" value="UniProtKB-EC"/>
</dbReference>
<evidence type="ECO:0000256" key="6">
    <source>
        <dbReference type="ARBA" id="ARBA00022475"/>
    </source>
</evidence>
<evidence type="ECO:0000256" key="14">
    <source>
        <dbReference type="ARBA" id="ARBA00023316"/>
    </source>
</evidence>
<evidence type="ECO:0000256" key="1">
    <source>
        <dbReference type="ARBA" id="ARBA00000382"/>
    </source>
</evidence>
<evidence type="ECO:0000313" key="22">
    <source>
        <dbReference type="Proteomes" id="UP000242875"/>
    </source>
</evidence>
<dbReference type="InterPro" id="IPR017853">
    <property type="entry name" value="GH"/>
</dbReference>
<evidence type="ECO:0000256" key="19">
    <source>
        <dbReference type="RuleBase" id="RU004335"/>
    </source>
</evidence>
<keyword evidence="15" id="KW-0624">Polysaccharide degradation</keyword>
<keyword evidence="14" id="KW-0961">Cell wall biogenesis/degradation</keyword>
<dbReference type="PANTHER" id="PTHR16631:SF17">
    <property type="entry name" value="GLUCAN ENDO-1,3-BETA-GLUCOSIDASE BTGC"/>
    <property type="match status" value="1"/>
</dbReference>
<dbReference type="GO" id="GO:0009986">
    <property type="term" value="C:cell surface"/>
    <property type="evidence" value="ECO:0007669"/>
    <property type="project" value="TreeGrafter"/>
</dbReference>
<proteinExistence type="inferred from homology"/>
<evidence type="ECO:0000256" key="15">
    <source>
        <dbReference type="ARBA" id="ARBA00023326"/>
    </source>
</evidence>
<dbReference type="EMBL" id="MVBO01000005">
    <property type="protein sequence ID" value="OZJ06259.1"/>
    <property type="molecule type" value="Genomic_DNA"/>
</dbReference>
<dbReference type="OrthoDB" id="77201at2759"/>
<dbReference type="InterPro" id="IPR050732">
    <property type="entry name" value="Beta-glucan_modifiers"/>
</dbReference>
<organism evidence="21 22">
    <name type="scientific">Bifiguratus adelaidae</name>
    <dbReference type="NCBI Taxonomy" id="1938954"/>
    <lineage>
        <taxon>Eukaryota</taxon>
        <taxon>Fungi</taxon>
        <taxon>Fungi incertae sedis</taxon>
        <taxon>Mucoromycota</taxon>
        <taxon>Mucoromycotina</taxon>
        <taxon>Endogonomycetes</taxon>
        <taxon>Endogonales</taxon>
        <taxon>Endogonales incertae sedis</taxon>
        <taxon>Bifiguratus</taxon>
    </lineage>
</organism>
<evidence type="ECO:0000256" key="12">
    <source>
        <dbReference type="ARBA" id="ARBA00023180"/>
    </source>
</evidence>
<name>A0A261Y6N8_9FUNG</name>
<gene>
    <name evidence="21" type="ORF">BZG36_00798</name>
</gene>
<keyword evidence="8" id="KW-0964">Secreted</keyword>
<dbReference type="GO" id="GO:0000272">
    <property type="term" value="P:polysaccharide catabolic process"/>
    <property type="evidence" value="ECO:0007669"/>
    <property type="project" value="UniProtKB-KW"/>
</dbReference>
<comment type="catalytic activity">
    <reaction evidence="1">
        <text>Hydrolysis of (1-&gt;3)-beta-D-glucosidic linkages in (1-&gt;3)-beta-D-glucans.</text>
        <dbReference type="EC" id="3.2.1.39"/>
    </reaction>
</comment>
<keyword evidence="22" id="KW-1185">Reference proteome</keyword>
<comment type="function">
    <text evidence="16">Glucanases play a role in cell expansion during growth, in cell-cell fusion during mating, and in spore release during sporulation. This enzyme may be involved in beta-glucan degradation. Active on laminarin and lichenan.</text>
</comment>
<evidence type="ECO:0000256" key="11">
    <source>
        <dbReference type="ARBA" id="ARBA00023136"/>
    </source>
</evidence>
<evidence type="ECO:0000256" key="13">
    <source>
        <dbReference type="ARBA" id="ARBA00023277"/>
    </source>
</evidence>
<dbReference type="SUPFAM" id="SSF51445">
    <property type="entry name" value="(Trans)glycosidases"/>
    <property type="match status" value="1"/>
</dbReference>
<dbReference type="PANTHER" id="PTHR16631">
    <property type="entry name" value="GLUCAN 1,3-BETA-GLUCOSIDASE"/>
    <property type="match status" value="1"/>
</dbReference>
<keyword evidence="9 20" id="KW-0732">Signal</keyword>
<comment type="similarity">
    <text evidence="4 19">Belongs to the glycosyl hydrolase 17 family.</text>
</comment>
<comment type="caution">
    <text evidence="21">The sequence shown here is derived from an EMBL/GenBank/DDBJ whole genome shotgun (WGS) entry which is preliminary data.</text>
</comment>
<keyword evidence="7" id="KW-0134">Cell wall</keyword>
<reference evidence="21 22" key="1">
    <citation type="journal article" date="2017" name="Mycologia">
        <title>Bifiguratus adelaidae, gen. et sp. nov., a new member of Mucoromycotina in endophytic and soil-dwelling habitats.</title>
        <authorList>
            <person name="Torres-Cruz T.J."/>
            <person name="Billingsley Tobias T.L."/>
            <person name="Almatruk M."/>
            <person name="Hesse C."/>
            <person name="Kuske C.R."/>
            <person name="Desiro A."/>
            <person name="Benucci G.M."/>
            <person name="Bonito G."/>
            <person name="Stajich J.E."/>
            <person name="Dunlap C."/>
            <person name="Arnold A.E."/>
            <person name="Porras-Alfaro A."/>
        </authorList>
    </citation>
    <scope>NUCLEOTIDE SEQUENCE [LARGE SCALE GENOMIC DNA]</scope>
    <source>
        <strain evidence="21 22">AZ0501</strain>
    </source>
</reference>
<protein>
    <recommendedName>
        <fullName evidence="5">glucan endo-1,3-beta-D-glucosidase</fullName>
        <ecNumber evidence="5">3.2.1.39</ecNumber>
    </recommendedName>
    <alternativeName>
        <fullName evidence="18">Endo-1,3-beta-glucanase btgC</fullName>
    </alternativeName>
    <alternativeName>
        <fullName evidence="17">Laminarinase btgC</fullName>
    </alternativeName>
</protein>
<evidence type="ECO:0000256" key="8">
    <source>
        <dbReference type="ARBA" id="ARBA00022525"/>
    </source>
</evidence>
<dbReference type="GO" id="GO:0071555">
    <property type="term" value="P:cell wall organization"/>
    <property type="evidence" value="ECO:0007669"/>
    <property type="project" value="UniProtKB-KW"/>
</dbReference>
<evidence type="ECO:0000256" key="3">
    <source>
        <dbReference type="ARBA" id="ARBA00004401"/>
    </source>
</evidence>
<dbReference type="Gene3D" id="3.20.20.80">
    <property type="entry name" value="Glycosidases"/>
    <property type="match status" value="1"/>
</dbReference>
<evidence type="ECO:0000256" key="5">
    <source>
        <dbReference type="ARBA" id="ARBA00012780"/>
    </source>
</evidence>
<comment type="subcellular location">
    <subcellularLocation>
        <location evidence="3">Cell membrane</location>
        <topology evidence="3">Single-pass type II membrane protein</topology>
    </subcellularLocation>
    <subcellularLocation>
        <location evidence="2">Secreted</location>
        <location evidence="2">Cell wall</location>
    </subcellularLocation>
</comment>
<evidence type="ECO:0000256" key="4">
    <source>
        <dbReference type="ARBA" id="ARBA00008773"/>
    </source>
</evidence>
<evidence type="ECO:0000256" key="9">
    <source>
        <dbReference type="ARBA" id="ARBA00022729"/>
    </source>
</evidence>
<dbReference type="GO" id="GO:0009277">
    <property type="term" value="C:fungal-type cell wall"/>
    <property type="evidence" value="ECO:0007669"/>
    <property type="project" value="TreeGrafter"/>
</dbReference>
<dbReference type="Pfam" id="PF00332">
    <property type="entry name" value="Glyco_hydro_17"/>
    <property type="match status" value="1"/>
</dbReference>
<dbReference type="AlphaFoldDB" id="A0A261Y6N8"/>
<evidence type="ECO:0000256" key="17">
    <source>
        <dbReference type="ARBA" id="ARBA00042373"/>
    </source>
</evidence>
<dbReference type="Proteomes" id="UP000242875">
    <property type="component" value="Unassembled WGS sequence"/>
</dbReference>
<dbReference type="EC" id="3.2.1.39" evidence="5"/>
<evidence type="ECO:0000256" key="2">
    <source>
        <dbReference type="ARBA" id="ARBA00004191"/>
    </source>
</evidence>
<feature type="signal peptide" evidence="20">
    <location>
        <begin position="1"/>
        <end position="17"/>
    </location>
</feature>
<evidence type="ECO:0000256" key="18">
    <source>
        <dbReference type="ARBA" id="ARBA00043078"/>
    </source>
</evidence>
<accession>A0A261Y6N8</accession>
<keyword evidence="10" id="KW-0378">Hydrolase</keyword>
<keyword evidence="13" id="KW-0119">Carbohydrate metabolism</keyword>
<dbReference type="GO" id="GO:0005886">
    <property type="term" value="C:plasma membrane"/>
    <property type="evidence" value="ECO:0007669"/>
    <property type="project" value="UniProtKB-SubCell"/>
</dbReference>
<evidence type="ECO:0000256" key="7">
    <source>
        <dbReference type="ARBA" id="ARBA00022512"/>
    </source>
</evidence>